<dbReference type="InterPro" id="IPR043504">
    <property type="entry name" value="Peptidase_S1_PA_chymotrypsin"/>
</dbReference>
<accession>E7D009</accession>
<evidence type="ECO:0000256" key="6">
    <source>
        <dbReference type="ARBA" id="ARBA00022825"/>
    </source>
</evidence>
<evidence type="ECO:0000256" key="4">
    <source>
        <dbReference type="ARBA" id="ARBA00022670"/>
    </source>
</evidence>
<keyword evidence="4 12" id="KW-0645">Protease</keyword>
<dbReference type="Pfam" id="PF00089">
    <property type="entry name" value="Trypsin"/>
    <property type="match status" value="1"/>
</dbReference>
<dbReference type="FunFam" id="2.40.10.10:FF:000068">
    <property type="entry name" value="transmembrane protease serine 2"/>
    <property type="match status" value="1"/>
</dbReference>
<evidence type="ECO:0000256" key="8">
    <source>
        <dbReference type="ARBA" id="ARBA00023240"/>
    </source>
</evidence>
<dbReference type="PANTHER" id="PTHR24276">
    <property type="entry name" value="POLYSERASE-RELATED"/>
    <property type="match status" value="1"/>
</dbReference>
<dbReference type="PRINTS" id="PR00722">
    <property type="entry name" value="CHYMOTRYPSIN"/>
</dbReference>
<evidence type="ECO:0000256" key="5">
    <source>
        <dbReference type="ARBA" id="ARBA00022801"/>
    </source>
</evidence>
<sequence length="219" mass="23894">MAGLIYSPNNWLTFYHTCGGIIINNRSILTAARCGYGDLISQWRIRVGSTWAHSGGVLYNVNQRIAHPTFNLNTLAGDIAILRSAGNFVFNNNVRAALVAGPNYIVNDNQVVWAAGWGDTFAGSYYGSEQLRHVELRSINQNTCRNNYLVRGVTITANHLCSGWVAGGRDQCTYDEGGPLYHNGVVVGVRSFGIGCGQPEFPGVNTRVSSYSSWININS</sequence>
<evidence type="ECO:0000256" key="3">
    <source>
        <dbReference type="ARBA" id="ARBA00022656"/>
    </source>
</evidence>
<keyword evidence="7" id="KW-1015">Disulfide bond</keyword>
<keyword evidence="6" id="KW-0720">Serine protease</keyword>
<dbReference type="GO" id="GO:0005576">
    <property type="term" value="C:extracellular region"/>
    <property type="evidence" value="ECO:0007669"/>
    <property type="project" value="UniProtKB-SubCell"/>
</dbReference>
<keyword evidence="5" id="KW-0378">Hydrolase</keyword>
<dbReference type="InterPro" id="IPR001254">
    <property type="entry name" value="Trypsin_dom"/>
</dbReference>
<evidence type="ECO:0000256" key="7">
    <source>
        <dbReference type="ARBA" id="ARBA00023157"/>
    </source>
</evidence>
<dbReference type="PROSITE" id="PS50240">
    <property type="entry name" value="TRYPSIN_DOM"/>
    <property type="match status" value="1"/>
</dbReference>
<evidence type="ECO:0000256" key="10">
    <source>
        <dbReference type="ARBA" id="ARBA00084094"/>
    </source>
</evidence>
<comment type="similarity">
    <text evidence="2">Belongs to the peptidase S1 family.</text>
</comment>
<evidence type="ECO:0000256" key="2">
    <source>
        <dbReference type="ARBA" id="ARBA00007664"/>
    </source>
</evidence>
<keyword evidence="8" id="KW-1199">Hemostasis impairing toxin</keyword>
<dbReference type="GO" id="GO:0006508">
    <property type="term" value="P:proteolysis"/>
    <property type="evidence" value="ECO:0007669"/>
    <property type="project" value="UniProtKB-KW"/>
</dbReference>
<dbReference type="GO" id="GO:0090729">
    <property type="term" value="F:toxin activity"/>
    <property type="evidence" value="ECO:0007669"/>
    <property type="project" value="UniProtKB-KW"/>
</dbReference>
<dbReference type="SUPFAM" id="SSF50494">
    <property type="entry name" value="Trypsin-like serine proteases"/>
    <property type="match status" value="1"/>
</dbReference>
<dbReference type="EMBL" id="HM990179">
    <property type="protein sequence ID" value="ADT80827.1"/>
    <property type="molecule type" value="mRNA"/>
</dbReference>
<dbReference type="CDD" id="cd00190">
    <property type="entry name" value="Tryp_SPc"/>
    <property type="match status" value="1"/>
</dbReference>
<dbReference type="PANTHER" id="PTHR24276:SF91">
    <property type="entry name" value="AT26814P-RELATED"/>
    <property type="match status" value="1"/>
</dbReference>
<evidence type="ECO:0000313" key="12">
    <source>
        <dbReference type="EMBL" id="ADT80827.1"/>
    </source>
</evidence>
<proteinExistence type="evidence at transcript level"/>
<dbReference type="Gene3D" id="2.40.10.10">
    <property type="entry name" value="Trypsin-like serine proteases"/>
    <property type="match status" value="2"/>
</dbReference>
<reference evidence="12" key="1">
    <citation type="submission" date="2010-07" db="EMBL/GenBank/DDBJ databases">
        <title>Mamestra configurata (Lepidoptera: Noctuidae) larval midgut proteases.</title>
        <authorList>
            <person name="Erlandson M.A."/>
            <person name="Hegedus D."/>
            <person name="Baldwin D.J."/>
            <person name="Toprak U."/>
        </authorList>
    </citation>
    <scope>NUCLEOTIDE SEQUENCE</scope>
</reference>
<organism evidence="12">
    <name type="scientific">Mamestra configurata</name>
    <name type="common">bertha armyworm</name>
    <dbReference type="NCBI Taxonomy" id="174822"/>
    <lineage>
        <taxon>Eukaryota</taxon>
        <taxon>Metazoa</taxon>
        <taxon>Ecdysozoa</taxon>
        <taxon>Arthropoda</taxon>
        <taxon>Hexapoda</taxon>
        <taxon>Insecta</taxon>
        <taxon>Pterygota</taxon>
        <taxon>Neoptera</taxon>
        <taxon>Endopterygota</taxon>
        <taxon>Lepidoptera</taxon>
        <taxon>Glossata</taxon>
        <taxon>Ditrysia</taxon>
        <taxon>Noctuoidea</taxon>
        <taxon>Noctuidae</taxon>
        <taxon>Noctuinae</taxon>
        <taxon>Hadenini</taxon>
        <taxon>Mamestra</taxon>
    </lineage>
</organism>
<comment type="function">
    <text evidence="9">Fibrinolytic activity; shows preferential cleavage of Arg-Gly bonds in all three fibrinogen chains. Contact with the caterpillars causes severe bleeding, due the anticoagulant effect of the protein.</text>
</comment>
<keyword evidence="10" id="KW-1205">Fibrinolytic toxin</keyword>
<dbReference type="InterPro" id="IPR009003">
    <property type="entry name" value="Peptidase_S1_PA"/>
</dbReference>
<dbReference type="AlphaFoldDB" id="E7D009"/>
<comment type="subcellular location">
    <subcellularLocation>
        <location evidence="1">Secreted</location>
        <location evidence="1">Extracellular space</location>
    </subcellularLocation>
</comment>
<evidence type="ECO:0000259" key="11">
    <source>
        <dbReference type="PROSITE" id="PS50240"/>
    </source>
</evidence>
<evidence type="ECO:0000256" key="9">
    <source>
        <dbReference type="ARBA" id="ARBA00055534"/>
    </source>
</evidence>
<evidence type="ECO:0000256" key="1">
    <source>
        <dbReference type="ARBA" id="ARBA00004239"/>
    </source>
</evidence>
<protein>
    <submittedName>
        <fullName evidence="12">Serine protease 57</fullName>
    </submittedName>
</protein>
<dbReference type="SMART" id="SM00020">
    <property type="entry name" value="Tryp_SPc"/>
    <property type="match status" value="1"/>
</dbReference>
<dbReference type="InterPro" id="IPR001314">
    <property type="entry name" value="Peptidase_S1A"/>
</dbReference>
<feature type="domain" description="Peptidase S1" evidence="11">
    <location>
        <begin position="1"/>
        <end position="219"/>
    </location>
</feature>
<dbReference type="MEROPS" id="S01.112"/>
<dbReference type="GO" id="GO:0004252">
    <property type="term" value="F:serine-type endopeptidase activity"/>
    <property type="evidence" value="ECO:0007669"/>
    <property type="project" value="InterPro"/>
</dbReference>
<name>E7D009_9NEOP</name>
<dbReference type="InterPro" id="IPR050430">
    <property type="entry name" value="Peptidase_S1"/>
</dbReference>
<keyword evidence="3" id="KW-0800">Toxin</keyword>